<feature type="region of interest" description="Disordered" evidence="3">
    <location>
        <begin position="783"/>
        <end position="805"/>
    </location>
</feature>
<feature type="compositionally biased region" description="Basic residues" evidence="3">
    <location>
        <begin position="63"/>
        <end position="77"/>
    </location>
</feature>
<feature type="compositionally biased region" description="Polar residues" evidence="3">
    <location>
        <begin position="237"/>
        <end position="266"/>
    </location>
</feature>
<dbReference type="Proteomes" id="UP000694867">
    <property type="component" value="Unplaced"/>
</dbReference>
<evidence type="ECO:0000256" key="2">
    <source>
        <dbReference type="ARBA" id="ARBA00023242"/>
    </source>
</evidence>
<feature type="compositionally biased region" description="Low complexity" evidence="3">
    <location>
        <begin position="852"/>
        <end position="877"/>
    </location>
</feature>
<dbReference type="PROSITE" id="PS00598">
    <property type="entry name" value="CHROMO_1"/>
    <property type="match status" value="1"/>
</dbReference>
<keyword evidence="2" id="KW-0539">Nucleus</keyword>
<reference evidence="6" key="1">
    <citation type="submission" date="2025-08" db="UniProtKB">
        <authorList>
            <consortium name="RefSeq"/>
        </authorList>
    </citation>
    <scope>IDENTIFICATION</scope>
</reference>
<feature type="compositionally biased region" description="Polar residues" evidence="3">
    <location>
        <begin position="878"/>
        <end position="891"/>
    </location>
</feature>
<feature type="region of interest" description="Disordered" evidence="3">
    <location>
        <begin position="831"/>
        <end position="916"/>
    </location>
</feature>
<feature type="region of interest" description="Disordered" evidence="3">
    <location>
        <begin position="627"/>
        <end position="701"/>
    </location>
</feature>
<dbReference type="SUPFAM" id="SSF54160">
    <property type="entry name" value="Chromo domain-like"/>
    <property type="match status" value="1"/>
</dbReference>
<evidence type="ECO:0000259" key="4">
    <source>
        <dbReference type="PROSITE" id="PS50013"/>
    </source>
</evidence>
<feature type="compositionally biased region" description="Basic and acidic residues" evidence="3">
    <location>
        <begin position="313"/>
        <end position="350"/>
    </location>
</feature>
<feature type="compositionally biased region" description="Low complexity" evidence="3">
    <location>
        <begin position="461"/>
        <end position="473"/>
    </location>
</feature>
<comment type="subcellular location">
    <subcellularLocation>
        <location evidence="1">Nucleus</location>
    </subcellularLocation>
</comment>
<proteinExistence type="predicted"/>
<feature type="compositionally biased region" description="Basic and acidic residues" evidence="3">
    <location>
        <begin position="129"/>
        <end position="141"/>
    </location>
</feature>
<dbReference type="GeneID" id="100900502"/>
<dbReference type="GO" id="GO:0000785">
    <property type="term" value="C:chromatin"/>
    <property type="evidence" value="ECO:0007669"/>
    <property type="project" value="TreeGrafter"/>
</dbReference>
<feature type="compositionally biased region" description="Basic and acidic residues" evidence="3">
    <location>
        <begin position="267"/>
        <end position="277"/>
    </location>
</feature>
<dbReference type="Gene3D" id="2.40.50.40">
    <property type="match status" value="1"/>
</dbReference>
<dbReference type="InterPro" id="IPR000953">
    <property type="entry name" value="Chromo/chromo_shadow_dom"/>
</dbReference>
<feature type="compositionally biased region" description="Low complexity" evidence="3">
    <location>
        <begin position="391"/>
        <end position="400"/>
    </location>
</feature>
<evidence type="ECO:0000313" key="6">
    <source>
        <dbReference type="RefSeq" id="XP_028968189.1"/>
    </source>
</evidence>
<dbReference type="PANTHER" id="PTHR46389:SF3">
    <property type="entry name" value="POLYCOMB GROUP PROTEIN PC"/>
    <property type="match status" value="1"/>
</dbReference>
<accession>A0AAJ7WIB8</accession>
<dbReference type="KEGG" id="goe:100900502"/>
<feature type="compositionally biased region" description="Basic and acidic residues" evidence="3">
    <location>
        <begin position="207"/>
        <end position="225"/>
    </location>
</feature>
<feature type="region of interest" description="Disordered" evidence="3">
    <location>
        <begin position="58"/>
        <end position="160"/>
    </location>
</feature>
<feature type="region of interest" description="Disordered" evidence="3">
    <location>
        <begin position="174"/>
        <end position="473"/>
    </location>
</feature>
<dbReference type="InterPro" id="IPR016197">
    <property type="entry name" value="Chromo-like_dom_sf"/>
</dbReference>
<dbReference type="InterPro" id="IPR023780">
    <property type="entry name" value="Chromo_domain"/>
</dbReference>
<feature type="compositionally biased region" description="Low complexity" evidence="3">
    <location>
        <begin position="440"/>
        <end position="451"/>
    </location>
</feature>
<keyword evidence="5" id="KW-1185">Reference proteome</keyword>
<name>A0AAJ7WIB8_9ACAR</name>
<dbReference type="Pfam" id="PF17218">
    <property type="entry name" value="CBX7_C"/>
    <property type="match status" value="1"/>
</dbReference>
<dbReference type="InterPro" id="IPR033773">
    <property type="entry name" value="CBX7_C"/>
</dbReference>
<evidence type="ECO:0000313" key="5">
    <source>
        <dbReference type="Proteomes" id="UP000694867"/>
    </source>
</evidence>
<organism evidence="5 6">
    <name type="scientific">Galendromus occidentalis</name>
    <name type="common">western predatory mite</name>
    <dbReference type="NCBI Taxonomy" id="34638"/>
    <lineage>
        <taxon>Eukaryota</taxon>
        <taxon>Metazoa</taxon>
        <taxon>Ecdysozoa</taxon>
        <taxon>Arthropoda</taxon>
        <taxon>Chelicerata</taxon>
        <taxon>Arachnida</taxon>
        <taxon>Acari</taxon>
        <taxon>Parasitiformes</taxon>
        <taxon>Mesostigmata</taxon>
        <taxon>Gamasina</taxon>
        <taxon>Phytoseioidea</taxon>
        <taxon>Phytoseiidae</taxon>
        <taxon>Typhlodrominae</taxon>
        <taxon>Galendromus</taxon>
    </lineage>
</organism>
<evidence type="ECO:0000256" key="3">
    <source>
        <dbReference type="SAM" id="MobiDB-lite"/>
    </source>
</evidence>
<feature type="compositionally biased region" description="Low complexity" evidence="3">
    <location>
        <begin position="642"/>
        <end position="681"/>
    </location>
</feature>
<evidence type="ECO:0000256" key="1">
    <source>
        <dbReference type="ARBA" id="ARBA00004123"/>
    </source>
</evidence>
<feature type="compositionally biased region" description="Basic and acidic residues" evidence="3">
    <location>
        <begin position="78"/>
        <end position="108"/>
    </location>
</feature>
<dbReference type="CDD" id="cd18627">
    <property type="entry name" value="CD_polycomb_like"/>
    <property type="match status" value="1"/>
</dbReference>
<feature type="compositionally biased region" description="Polar residues" evidence="3">
    <location>
        <begin position="401"/>
        <end position="424"/>
    </location>
</feature>
<dbReference type="InterPro" id="IPR052458">
    <property type="entry name" value="PcG_PRC1-like_component"/>
</dbReference>
<dbReference type="SMART" id="SM00298">
    <property type="entry name" value="CHROMO"/>
    <property type="match status" value="1"/>
</dbReference>
<gene>
    <name evidence="6" type="primary">LOC100900502</name>
</gene>
<dbReference type="Pfam" id="PF00385">
    <property type="entry name" value="Chromo"/>
    <property type="match status" value="1"/>
</dbReference>
<dbReference type="InterPro" id="IPR023779">
    <property type="entry name" value="Chromodomain_CS"/>
</dbReference>
<dbReference type="RefSeq" id="XP_028968189.1">
    <property type="nucleotide sequence ID" value="XM_029112356.1"/>
</dbReference>
<feature type="region of interest" description="Disordered" evidence="3">
    <location>
        <begin position="536"/>
        <end position="581"/>
    </location>
</feature>
<feature type="compositionally biased region" description="Basic and acidic residues" evidence="3">
    <location>
        <begin position="361"/>
        <end position="370"/>
    </location>
</feature>
<protein>
    <submittedName>
        <fullName evidence="6">Myb-like protein P</fullName>
    </submittedName>
</protein>
<dbReference type="AlphaFoldDB" id="A0AAJ7WIB8"/>
<feature type="compositionally biased region" description="Polar residues" evidence="3">
    <location>
        <begin position="566"/>
        <end position="581"/>
    </location>
</feature>
<feature type="compositionally biased region" description="Basic and acidic residues" evidence="3">
    <location>
        <begin position="174"/>
        <end position="196"/>
    </location>
</feature>
<feature type="domain" description="Chromo" evidence="4">
    <location>
        <begin position="10"/>
        <end position="68"/>
    </location>
</feature>
<sequence>MADSDAGEIFAAENIQKKRVRKGKVEYYIKWKGWSQKHNTWEPEENILDVRLLEAFETSHAKEHSRRNNSKSHRRRRELKESVTPKDEPATKDDSEDESSRKESRSSARDTSGAGTKSKESNHHHHSKDSKTEGKDKDRRSPLPNRPLSASGFVESPAEAVKVNQRCVTPLAKEHLKDILKPHKEPSTKKHDDHSPLVKKSTPSISDPKKSAGKDDKDKVPTTKDHHAHRENKESTGKPTASPTAHHQTFDSSVPSLDNGTQPSSQNHREKLKRDRERDDDDGGGGGGKPKNDLGSPEIKKSRLDTSSPTSKSEQRSNEKSSDTFDRLKASDETRDKDNLSERSSAKESSVDSVSQEGSWDNEKARKEWLNEDSSADSSVVAAAEPEPKRAALAAKSASAQNDVGRQNKTVVTQSSMTHASSAPRSLVSADANRTANTSQVVAKQADAKVATGPQPPPPQQQAQQKQQQQHLQQLKLNLQQQLQQQQQQQQQQLQQQQQQQQRQLQQHQQQQQQQLQQQQLLQSQQQQQQQQQQSLQLTQQNSVAVRAASTEGKAEETTKPPPANCVQNSTQSVASNQASSKANQFMMKSVVARNVPTLSKGSQMLPGAPIVTSVTALGPSVCPPTTASSLMPTIRPKPMPQATSMSTSATAQTGQAVPPPQQSQAQQPQHQHHQQPPTHANSLNNLQAGPILPVGMHLPPGVQVTPAPNASQVPGVVNQSGFIPKVNRVNSHPADKKIIPRILDRNSHNAVSPVAARSTTTSAPISIAMQTGVQQAQTPDHLQSNLGAPPVQAPQQRVRRKHKEVATVRQILAFTQQQLQQQQLQQQQQKAAKQSANNGPAACQANANMNSTSTTIPTTVPPTSSNVTSSLSRPTSFNSNPVSLPLSSDPSAPVPTPVATNGSLNSTTPAVPQTPPQPLIRSAIADWQPTPPNLVNKILITDVKVNAVTVTVRECKTSHGFFKSRT</sequence>
<dbReference type="GO" id="GO:0035102">
    <property type="term" value="C:PRC1 complex"/>
    <property type="evidence" value="ECO:0007669"/>
    <property type="project" value="TreeGrafter"/>
</dbReference>
<dbReference type="GO" id="GO:0003682">
    <property type="term" value="F:chromatin binding"/>
    <property type="evidence" value="ECO:0007669"/>
    <property type="project" value="TreeGrafter"/>
</dbReference>
<dbReference type="PROSITE" id="PS50013">
    <property type="entry name" value="CHROMO_2"/>
    <property type="match status" value="1"/>
</dbReference>
<dbReference type="PANTHER" id="PTHR46389">
    <property type="entry name" value="POLYCOMB GROUP PROTEIN PC"/>
    <property type="match status" value="1"/>
</dbReference>
<dbReference type="GO" id="GO:0000122">
    <property type="term" value="P:negative regulation of transcription by RNA polymerase II"/>
    <property type="evidence" value="ECO:0007669"/>
    <property type="project" value="TreeGrafter"/>
</dbReference>